<dbReference type="InterPro" id="IPR052057">
    <property type="entry name" value="IS150/IS1296_orfA-like"/>
</dbReference>
<dbReference type="EMBL" id="FOXO01000038">
    <property type="protein sequence ID" value="SFQ36150.1"/>
    <property type="molecule type" value="Genomic_DNA"/>
</dbReference>
<dbReference type="PANTHER" id="PTHR33795">
    <property type="entry name" value="INSERTION ELEMENT IS150 PROTEIN INSJ"/>
    <property type="match status" value="1"/>
</dbReference>
<reference evidence="6" key="1">
    <citation type="submission" date="2016-10" db="EMBL/GenBank/DDBJ databases">
        <authorList>
            <person name="Varghese N."/>
            <person name="Submissions S."/>
        </authorList>
    </citation>
    <scope>NUCLEOTIDE SEQUENCE [LARGE SCALE GENOMIC DNA]</scope>
    <source>
        <strain evidence="6">P18</strain>
    </source>
</reference>
<dbReference type="Pfam" id="PF13518">
    <property type="entry name" value="HTH_28"/>
    <property type="match status" value="1"/>
</dbReference>
<protein>
    <submittedName>
        <fullName evidence="4">Transposase and inactivated derivatives</fullName>
    </submittedName>
</protein>
<evidence type="ECO:0000259" key="3">
    <source>
        <dbReference type="Pfam" id="PF13518"/>
    </source>
</evidence>
<gene>
    <name evidence="4" type="ORF">SAMN04487928_1382</name>
    <name evidence="5" type="ORF">SAMN04487928_14515</name>
</gene>
<accession>A0A1I5XWA8</accession>
<evidence type="ECO:0000313" key="4">
    <source>
        <dbReference type="EMBL" id="SFQ36150.1"/>
    </source>
</evidence>
<dbReference type="EMBL" id="FOXO01000045">
    <property type="protein sequence ID" value="SFQ43115.1"/>
    <property type="molecule type" value="Genomic_DNA"/>
</dbReference>
<sequence length="225" mass="25978">MSKYKIEPDEKIRTVEGILNGKETQRHAAARLGVAPISVQQWIAIYQSDNSSAFTQRCYKRYPKELKEKAVLEYLNGNDSLLSICQKYGIRAKSKLQDWIKKYNGHEELKTSGTGGATIMTKGRKTTFDERVEIVQYCISHDCNYAETAEKFNVSYQQARSYTVKYKANGIEALKDRRGRTKAKEEMTELDRLRAENKILRAEKERAEMEASFLKKLDAIERGWD</sequence>
<dbReference type="OrthoDB" id="9797531at2"/>
<feature type="coiled-coil region" evidence="2">
    <location>
        <begin position="183"/>
        <end position="217"/>
    </location>
</feature>
<evidence type="ECO:0000256" key="2">
    <source>
        <dbReference type="SAM" id="Coils"/>
    </source>
</evidence>
<dbReference type="GO" id="GO:0043565">
    <property type="term" value="F:sequence-specific DNA binding"/>
    <property type="evidence" value="ECO:0007669"/>
    <property type="project" value="InterPro"/>
</dbReference>
<reference evidence="4" key="2">
    <citation type="submission" date="2016-10" db="EMBL/GenBank/DDBJ databases">
        <authorList>
            <person name="de Groot N.N."/>
        </authorList>
    </citation>
    <scope>NUCLEOTIDE SEQUENCE [LARGE SCALE GENOMIC DNA]</scope>
    <source>
        <strain evidence="4">P18</strain>
    </source>
</reference>
<name>A0A1I5XWA8_9FIRM</name>
<dbReference type="Gene3D" id="1.10.10.10">
    <property type="entry name" value="Winged helix-like DNA-binding domain superfamily/Winged helix DNA-binding domain"/>
    <property type="match status" value="2"/>
</dbReference>
<evidence type="ECO:0000256" key="1">
    <source>
        <dbReference type="ARBA" id="ARBA00038232"/>
    </source>
</evidence>
<dbReference type="SUPFAM" id="SSF48295">
    <property type="entry name" value="TrpR-like"/>
    <property type="match status" value="2"/>
</dbReference>
<organism evidence="4 6">
    <name type="scientific">Butyrivibrio proteoclasticus</name>
    <dbReference type="NCBI Taxonomy" id="43305"/>
    <lineage>
        <taxon>Bacteria</taxon>
        <taxon>Bacillati</taxon>
        <taxon>Bacillota</taxon>
        <taxon>Clostridia</taxon>
        <taxon>Lachnospirales</taxon>
        <taxon>Lachnospiraceae</taxon>
        <taxon>Butyrivibrio</taxon>
    </lineage>
</organism>
<feature type="domain" description="Insertion element IS150 protein InsJ-like helix-turn-helix" evidence="3">
    <location>
        <begin position="130"/>
        <end position="180"/>
    </location>
</feature>
<dbReference type="Proteomes" id="UP000182624">
    <property type="component" value="Unassembled WGS sequence"/>
</dbReference>
<dbReference type="RefSeq" id="WP_074891528.1">
    <property type="nucleotide sequence ID" value="NZ_FOXO01000038.1"/>
</dbReference>
<dbReference type="InterPro" id="IPR055247">
    <property type="entry name" value="InsJ-like_HTH"/>
</dbReference>
<dbReference type="InterPro" id="IPR036388">
    <property type="entry name" value="WH-like_DNA-bd_sf"/>
</dbReference>
<keyword evidence="2" id="KW-0175">Coiled coil</keyword>
<dbReference type="AlphaFoldDB" id="A0A1I5XWA8"/>
<dbReference type="PANTHER" id="PTHR33795:SF1">
    <property type="entry name" value="INSERTION ELEMENT IS150 PROTEIN INSJ"/>
    <property type="match status" value="1"/>
</dbReference>
<dbReference type="InterPro" id="IPR010921">
    <property type="entry name" value="Trp_repressor/repl_initiator"/>
</dbReference>
<evidence type="ECO:0000313" key="6">
    <source>
        <dbReference type="Proteomes" id="UP000182624"/>
    </source>
</evidence>
<evidence type="ECO:0000313" key="5">
    <source>
        <dbReference type="EMBL" id="SFQ43115.1"/>
    </source>
</evidence>
<comment type="similarity">
    <text evidence="1">Belongs to the IS150/IS1296 orfA family.</text>
</comment>
<proteinExistence type="inferred from homology"/>
<keyword evidence="6" id="KW-1185">Reference proteome</keyword>